<dbReference type="InterPro" id="IPR036938">
    <property type="entry name" value="PAP2/HPO_sf"/>
</dbReference>
<dbReference type="AlphaFoldDB" id="A0AAW1TEF9"/>
<proteinExistence type="inferred from homology"/>
<keyword evidence="5 8" id="KW-1133">Transmembrane helix</keyword>
<evidence type="ECO:0000256" key="6">
    <source>
        <dbReference type="ARBA" id="ARBA00023136"/>
    </source>
</evidence>
<dbReference type="GO" id="GO:0005789">
    <property type="term" value="C:endoplasmic reticulum membrane"/>
    <property type="evidence" value="ECO:0007669"/>
    <property type="project" value="UniProtKB-SubCell"/>
</dbReference>
<comment type="similarity">
    <text evidence="7">Belongs to the type 2 lipid phosphate phosphatase family.</text>
</comment>
<evidence type="ECO:0000259" key="9">
    <source>
        <dbReference type="SMART" id="SM00014"/>
    </source>
</evidence>
<evidence type="ECO:0000256" key="2">
    <source>
        <dbReference type="ARBA" id="ARBA00022692"/>
    </source>
</evidence>
<dbReference type="EMBL" id="JALJOV010000085">
    <property type="protein sequence ID" value="KAK9867471.1"/>
    <property type="molecule type" value="Genomic_DNA"/>
</dbReference>
<keyword evidence="4" id="KW-0256">Endoplasmic reticulum</keyword>
<evidence type="ECO:0000256" key="1">
    <source>
        <dbReference type="ARBA" id="ARBA00004477"/>
    </source>
</evidence>
<feature type="transmembrane region" description="Helical" evidence="8">
    <location>
        <begin position="186"/>
        <end position="205"/>
    </location>
</feature>
<keyword evidence="2 8" id="KW-0812">Transmembrane</keyword>
<name>A0AAW1TEF9_9CHLO</name>
<dbReference type="Pfam" id="PF01569">
    <property type="entry name" value="PAP2"/>
    <property type="match status" value="1"/>
</dbReference>
<evidence type="ECO:0000256" key="4">
    <source>
        <dbReference type="ARBA" id="ARBA00022824"/>
    </source>
</evidence>
<evidence type="ECO:0000256" key="5">
    <source>
        <dbReference type="ARBA" id="ARBA00022989"/>
    </source>
</evidence>
<feature type="transmembrane region" description="Helical" evidence="8">
    <location>
        <begin position="211"/>
        <end position="230"/>
    </location>
</feature>
<dbReference type="PANTHER" id="PTHR14969:SF28">
    <property type="entry name" value="DIHYDROSPHINGOSINE 1-PHOSPHATE PHOSPHATASE LCB3-RELATED"/>
    <property type="match status" value="1"/>
</dbReference>
<evidence type="ECO:0000313" key="10">
    <source>
        <dbReference type="EMBL" id="KAK9867471.1"/>
    </source>
</evidence>
<dbReference type="SUPFAM" id="SSF48317">
    <property type="entry name" value="Acid phosphatase/Vanadium-dependent haloperoxidase"/>
    <property type="match status" value="1"/>
</dbReference>
<protein>
    <recommendedName>
        <fullName evidence="9">Phosphatidic acid phosphatase type 2/haloperoxidase domain-containing protein</fullName>
    </recommendedName>
</protein>
<accession>A0AAW1TEF9</accession>
<keyword evidence="6 8" id="KW-0472">Membrane</keyword>
<organism evidence="10 11">
    <name type="scientific">Apatococcus fuscideae</name>
    <dbReference type="NCBI Taxonomy" id="2026836"/>
    <lineage>
        <taxon>Eukaryota</taxon>
        <taxon>Viridiplantae</taxon>
        <taxon>Chlorophyta</taxon>
        <taxon>core chlorophytes</taxon>
        <taxon>Trebouxiophyceae</taxon>
        <taxon>Chlorellales</taxon>
        <taxon>Chlorellaceae</taxon>
        <taxon>Apatococcus</taxon>
    </lineage>
</organism>
<evidence type="ECO:0000256" key="7">
    <source>
        <dbReference type="ARBA" id="ARBA00038324"/>
    </source>
</evidence>
<comment type="caution">
    <text evidence="10">The sequence shown here is derived from an EMBL/GenBank/DDBJ whole genome shotgun (WGS) entry which is preliminary data.</text>
</comment>
<dbReference type="SMART" id="SM00014">
    <property type="entry name" value="acidPPc"/>
    <property type="match status" value="1"/>
</dbReference>
<gene>
    <name evidence="10" type="ORF">WJX84_004802</name>
</gene>
<sequence>MAPVLAGFPAVLEFISSTSLLAITIFCCVPSLHKPVRQHARPWVVFHVQRGFSWVRFFQRHQSPLITLLASLSSHTVSVPFYVSFLPILVLIGAEDAGSKATILMAWCQYVGNALKDLICAPRPINVTDGETSVTLLALPAREETELNAKEYGLPSSHTMNSLCLNLYLAIRVIEAYELSTIASSLLYAVVALWVVWIAIARVYMGMHTPVDVIGGAVAGLFVLLSYLAFDDMIFSSLDQGYGVGLQVLVSAVLLRLHPKPEVQTPSIEFSAAFAGAGLGVAAGRARLSFAGMIPLQSPNNPAAFILQGLRHCIIGLSTVAATKYFSKAIFLKCLPHVYAAVPQHLRKLWQPPMHHLGPGKADGIPCDATGRAWDISMTARFFSYFLLVYVGVYESLHWCMYFHW</sequence>
<dbReference type="Proteomes" id="UP001485043">
    <property type="component" value="Unassembled WGS sequence"/>
</dbReference>
<dbReference type="GO" id="GO:0042392">
    <property type="term" value="F:sphingosine-1-phosphate phosphatase activity"/>
    <property type="evidence" value="ECO:0007669"/>
    <property type="project" value="TreeGrafter"/>
</dbReference>
<evidence type="ECO:0000256" key="8">
    <source>
        <dbReference type="SAM" id="Phobius"/>
    </source>
</evidence>
<evidence type="ECO:0000256" key="3">
    <source>
        <dbReference type="ARBA" id="ARBA00022801"/>
    </source>
</evidence>
<feature type="transmembrane region" description="Helical" evidence="8">
    <location>
        <begin position="382"/>
        <end position="404"/>
    </location>
</feature>
<keyword evidence="11" id="KW-1185">Reference proteome</keyword>
<dbReference type="Gene3D" id="1.20.144.10">
    <property type="entry name" value="Phosphatidic acid phosphatase type 2/haloperoxidase"/>
    <property type="match status" value="1"/>
</dbReference>
<feature type="domain" description="Phosphatidic acid phosphatase type 2/haloperoxidase" evidence="9">
    <location>
        <begin position="102"/>
        <end position="228"/>
    </location>
</feature>
<dbReference type="PANTHER" id="PTHR14969">
    <property type="entry name" value="SPHINGOSINE-1-PHOSPHATE PHOSPHOHYDROLASE"/>
    <property type="match status" value="1"/>
</dbReference>
<comment type="subcellular location">
    <subcellularLocation>
        <location evidence="1">Endoplasmic reticulum membrane</location>
        <topology evidence="1">Multi-pass membrane protein</topology>
    </subcellularLocation>
</comment>
<evidence type="ECO:0000313" key="11">
    <source>
        <dbReference type="Proteomes" id="UP001485043"/>
    </source>
</evidence>
<reference evidence="10 11" key="1">
    <citation type="journal article" date="2024" name="Nat. Commun.">
        <title>Phylogenomics reveals the evolutionary origins of lichenization in chlorophyte algae.</title>
        <authorList>
            <person name="Puginier C."/>
            <person name="Libourel C."/>
            <person name="Otte J."/>
            <person name="Skaloud P."/>
            <person name="Haon M."/>
            <person name="Grisel S."/>
            <person name="Petersen M."/>
            <person name="Berrin J.G."/>
            <person name="Delaux P.M."/>
            <person name="Dal Grande F."/>
            <person name="Keller J."/>
        </authorList>
    </citation>
    <scope>NUCLEOTIDE SEQUENCE [LARGE SCALE GENOMIC DNA]</scope>
    <source>
        <strain evidence="10 11">SAG 2523</strain>
    </source>
</reference>
<keyword evidence="3" id="KW-0378">Hydrolase</keyword>
<dbReference type="InterPro" id="IPR000326">
    <property type="entry name" value="PAP2/HPO"/>
</dbReference>
<feature type="transmembrane region" description="Helical" evidence="8">
    <location>
        <begin position="6"/>
        <end position="29"/>
    </location>
</feature>